<evidence type="ECO:0000313" key="6">
    <source>
        <dbReference type="EMBL" id="KUJ08903.1"/>
    </source>
</evidence>
<feature type="domain" description="Vacuolar sorting protein Vps3844 N-terminal" evidence="5">
    <location>
        <begin position="39"/>
        <end position="142"/>
    </location>
</feature>
<dbReference type="Pfam" id="PF12955">
    <property type="entry name" value="Vps3844_C"/>
    <property type="match status" value="1"/>
</dbReference>
<evidence type="ECO:0000313" key="7">
    <source>
        <dbReference type="Proteomes" id="UP000070700"/>
    </source>
</evidence>
<keyword evidence="2" id="KW-0472">Membrane</keyword>
<dbReference type="AlphaFoldDB" id="A0A132B9H0"/>
<dbReference type="InterPro" id="IPR024382">
    <property type="entry name" value="Vps3844_C"/>
</dbReference>
<dbReference type="GO" id="GO:0005783">
    <property type="term" value="C:endoplasmic reticulum"/>
    <property type="evidence" value="ECO:0007669"/>
    <property type="project" value="TreeGrafter"/>
</dbReference>
<dbReference type="PANTHER" id="PTHR36853:SF1">
    <property type="entry name" value="DUF3844 DOMAIN-CONTAINING PROTEIN"/>
    <property type="match status" value="1"/>
</dbReference>
<dbReference type="InterPro" id="IPR049205">
    <property type="entry name" value="Vps3844_N"/>
</dbReference>
<proteinExistence type="predicted"/>
<dbReference type="PANTHER" id="PTHR36853">
    <property type="entry name" value="EXPRESSED PROTEIN"/>
    <property type="match status" value="1"/>
</dbReference>
<reference evidence="6 7" key="1">
    <citation type="submission" date="2015-10" db="EMBL/GenBank/DDBJ databases">
        <title>Full genome of DAOMC 229536 Phialocephala scopiformis, a fungal endophyte of spruce producing the potent anti-insectan compound rugulosin.</title>
        <authorList>
            <consortium name="DOE Joint Genome Institute"/>
            <person name="Walker A.K."/>
            <person name="Frasz S.L."/>
            <person name="Seifert K.A."/>
            <person name="Miller J.D."/>
            <person name="Mondo S.J."/>
            <person name="Labutti K."/>
            <person name="Lipzen A."/>
            <person name="Dockter R."/>
            <person name="Kennedy M."/>
            <person name="Grigoriev I.V."/>
            <person name="Spatafora J.W."/>
        </authorList>
    </citation>
    <scope>NUCLEOTIDE SEQUENCE [LARGE SCALE GENOMIC DNA]</scope>
    <source>
        <strain evidence="6 7">CBS 120377</strain>
    </source>
</reference>
<dbReference type="InterPro" id="IPR053065">
    <property type="entry name" value="Archenteron_Induction-Rel"/>
</dbReference>
<dbReference type="RefSeq" id="XP_018063258.1">
    <property type="nucleotide sequence ID" value="XM_018220747.1"/>
</dbReference>
<sequence length="401" mass="43209">MKLSQSLWLSAFVGAASALSDASVYIFQGDEWPNTSTPPSLTPEQARLVFAQRLGASRYHRLADATESTLAYINKFGGHGGSLFHDAGKDKAAELVLIVEGVSSITAEPLLEAWTSITPAFTISTPPSLRANKDLVDDLHAQSRPEGKTCPFEDAINPFNADCWNGVSKILHFDLGNVKNELKINELMSAQERLTRFAKKEEMNVVIVLMPETSRSLKSKVNPYGTYDKVSQAPIARRDKSSEEPMSEGPSIITTPLHYSKQVQTSNASGNASFKPITGIPPLCHSSLDSCISATNNCSGHGECYRKYGGSGEGKGGCFTCFCKPTLKTIPFPGGQKNGTTLQYWGGSACHKQDISDSFWLIFIFTVVIIGVTGWAIGMIFSIGEEKLPGVIGAGVSGKTK</sequence>
<dbReference type="GeneID" id="28830473"/>
<evidence type="ECO:0000256" key="1">
    <source>
        <dbReference type="SAM" id="MobiDB-lite"/>
    </source>
</evidence>
<dbReference type="Pfam" id="PF21656">
    <property type="entry name" value="DUF6859"/>
    <property type="match status" value="1"/>
</dbReference>
<dbReference type="EMBL" id="KQ947434">
    <property type="protein sequence ID" value="KUJ08903.1"/>
    <property type="molecule type" value="Genomic_DNA"/>
</dbReference>
<feature type="chain" id="PRO_5007288012" evidence="3">
    <location>
        <begin position="19"/>
        <end position="401"/>
    </location>
</feature>
<feature type="transmembrane region" description="Helical" evidence="2">
    <location>
        <begin position="359"/>
        <end position="381"/>
    </location>
</feature>
<gene>
    <name evidence="6" type="ORF">LY89DRAFT_741730</name>
</gene>
<dbReference type="Proteomes" id="UP000070700">
    <property type="component" value="Unassembled WGS sequence"/>
</dbReference>
<organism evidence="6 7">
    <name type="scientific">Mollisia scopiformis</name>
    <name type="common">Conifer needle endophyte fungus</name>
    <name type="synonym">Phialocephala scopiformis</name>
    <dbReference type="NCBI Taxonomy" id="149040"/>
    <lineage>
        <taxon>Eukaryota</taxon>
        <taxon>Fungi</taxon>
        <taxon>Dikarya</taxon>
        <taxon>Ascomycota</taxon>
        <taxon>Pezizomycotina</taxon>
        <taxon>Leotiomycetes</taxon>
        <taxon>Helotiales</taxon>
        <taxon>Mollisiaceae</taxon>
        <taxon>Mollisia</taxon>
    </lineage>
</organism>
<keyword evidence="2" id="KW-1133">Transmembrane helix</keyword>
<keyword evidence="7" id="KW-1185">Reference proteome</keyword>
<feature type="domain" description="Vacuolar sorting protein Vps3844 C-terminal" evidence="4">
    <location>
        <begin position="284"/>
        <end position="394"/>
    </location>
</feature>
<protein>
    <submittedName>
        <fullName evidence="6">Uncharacterized protein</fullName>
    </submittedName>
</protein>
<name>A0A132B9H0_MOLSC</name>
<evidence type="ECO:0000259" key="5">
    <source>
        <dbReference type="Pfam" id="PF21656"/>
    </source>
</evidence>
<feature type="signal peptide" evidence="3">
    <location>
        <begin position="1"/>
        <end position="18"/>
    </location>
</feature>
<dbReference type="KEGG" id="psco:LY89DRAFT_741730"/>
<accession>A0A132B9H0</accession>
<feature type="region of interest" description="Disordered" evidence="1">
    <location>
        <begin position="233"/>
        <end position="255"/>
    </location>
</feature>
<evidence type="ECO:0000256" key="2">
    <source>
        <dbReference type="SAM" id="Phobius"/>
    </source>
</evidence>
<evidence type="ECO:0000256" key="3">
    <source>
        <dbReference type="SAM" id="SignalP"/>
    </source>
</evidence>
<keyword evidence="3" id="KW-0732">Signal</keyword>
<keyword evidence="2" id="KW-0812">Transmembrane</keyword>
<evidence type="ECO:0000259" key="4">
    <source>
        <dbReference type="Pfam" id="PF12955"/>
    </source>
</evidence>
<dbReference type="OrthoDB" id="5583277at2759"/>
<dbReference type="InParanoid" id="A0A132B9H0"/>